<comment type="caution">
    <text evidence="1">The sequence shown here is derived from an EMBL/GenBank/DDBJ whole genome shotgun (WGS) entry which is preliminary data.</text>
</comment>
<dbReference type="EMBL" id="MU796903">
    <property type="protein sequence ID" value="KAJ3803728.1"/>
    <property type="molecule type" value="Genomic_DNA"/>
</dbReference>
<accession>A0ACC1TGD8</accession>
<proteinExistence type="predicted"/>
<protein>
    <submittedName>
        <fullName evidence="1">Uncharacterized protein</fullName>
    </submittedName>
</protein>
<evidence type="ECO:0000313" key="2">
    <source>
        <dbReference type="Proteomes" id="UP001163835"/>
    </source>
</evidence>
<reference evidence="1" key="1">
    <citation type="submission" date="2022-09" db="EMBL/GenBank/DDBJ databases">
        <title>A Global Phylogenomic Analysis of the Shiitake Genus Lentinula.</title>
        <authorList>
            <consortium name="DOE Joint Genome Institute"/>
            <person name="Sierra-Patev S."/>
            <person name="Min B."/>
            <person name="Naranjo-Ortiz M."/>
            <person name="Looney B."/>
            <person name="Konkel Z."/>
            <person name="Slot J.C."/>
            <person name="Sakamoto Y."/>
            <person name="Steenwyk J.L."/>
            <person name="Rokas A."/>
            <person name="Carro J."/>
            <person name="Camarero S."/>
            <person name="Ferreira P."/>
            <person name="Molpeceres G."/>
            <person name="Ruiz-Duenas F.J."/>
            <person name="Serrano A."/>
            <person name="Henrissat B."/>
            <person name="Drula E."/>
            <person name="Hughes K.W."/>
            <person name="Mata J.L."/>
            <person name="Ishikawa N.K."/>
            <person name="Vargas-Isla R."/>
            <person name="Ushijima S."/>
            <person name="Smith C.A."/>
            <person name="Ahrendt S."/>
            <person name="Andreopoulos W."/>
            <person name="He G."/>
            <person name="Labutti K."/>
            <person name="Lipzen A."/>
            <person name="Ng V."/>
            <person name="Riley R."/>
            <person name="Sandor L."/>
            <person name="Barry K."/>
            <person name="Martinez A.T."/>
            <person name="Xiao Y."/>
            <person name="Gibbons J.G."/>
            <person name="Terashima K."/>
            <person name="Grigoriev I.V."/>
            <person name="Hibbett D.S."/>
        </authorList>
    </citation>
    <scope>NUCLEOTIDE SEQUENCE</scope>
    <source>
        <strain evidence="1">TMI1499</strain>
    </source>
</reference>
<name>A0ACC1TGD8_9AGAR</name>
<keyword evidence="2" id="KW-1185">Reference proteome</keyword>
<evidence type="ECO:0000313" key="1">
    <source>
        <dbReference type="EMBL" id="KAJ3803728.1"/>
    </source>
</evidence>
<sequence length="554" mass="62165">MDIGLKDNEGRAAAVEAMVDDGAMVAAMDTEVYKSLRSEIGGWKLTQRKFRMANGTIVPGEASWGGCINVKGVEVDGEFEVFDSGGSWKFLFGKPLLEQFLAVHDYGKESIVLRGKQGKWGEVFNGRLGAAITPEAIPVLEDRSQQDIPRPNAQAQVVLEESAEPAGGVTVKALTPLDREVTDLCSTAQSSAQAYNKPGVTNDTPGWNMGADEEDWQVTEAELEEWLREARMLRREETIKRQEELECRQREWRTVWEKEEEQRDAEWAAWLRHQCTEPGLRKWFFWRNRFKNLGSPRRLRVETLGGDNAPPSREVSDKTSLTDPQHADRAQTAPICVIQTSEDYPGESDMGLDFFLDALDQSEDVNLFMPNDGEKGAFRPERVKEILRKVKIGPNLSMEQRAKVEHLLSTYTDCFALYVGEVRPVKNVIHHLNIPEGTTFPKKVQQKSLIPPQCEYLHAKVDELLEAGVIERCNPEDVKCVSPLTLAQKAHEGTGLTVEELMHKLNDKCVATGLPASFDLPTHPGHLNWPSGGYVKISWLSTSSRRLRQCPKAT</sequence>
<dbReference type="Proteomes" id="UP001163835">
    <property type="component" value="Unassembled WGS sequence"/>
</dbReference>
<gene>
    <name evidence="1" type="ORF">F5876DRAFT_84586</name>
</gene>
<organism evidence="1 2">
    <name type="scientific">Lentinula aff. lateritia</name>
    <dbReference type="NCBI Taxonomy" id="2804960"/>
    <lineage>
        <taxon>Eukaryota</taxon>
        <taxon>Fungi</taxon>
        <taxon>Dikarya</taxon>
        <taxon>Basidiomycota</taxon>
        <taxon>Agaricomycotina</taxon>
        <taxon>Agaricomycetes</taxon>
        <taxon>Agaricomycetidae</taxon>
        <taxon>Agaricales</taxon>
        <taxon>Marasmiineae</taxon>
        <taxon>Omphalotaceae</taxon>
        <taxon>Lentinula</taxon>
    </lineage>
</organism>